<keyword evidence="4" id="KW-0647">Proteasome</keyword>
<feature type="domain" description="Proteasome adapter and scaffold protein ECM29 HEAT-repeat" evidence="7">
    <location>
        <begin position="1313"/>
        <end position="1474"/>
    </location>
</feature>
<reference evidence="8" key="4">
    <citation type="submission" date="2025-08" db="UniProtKB">
        <authorList>
            <consortium name="RefSeq"/>
        </authorList>
    </citation>
    <scope>IDENTIFICATION</scope>
    <source>
        <strain evidence="8">CBS432</strain>
    </source>
</reference>
<dbReference type="Pfam" id="PF24492">
    <property type="entry name" value="HEAT_ECM29"/>
    <property type="match status" value="1"/>
</dbReference>
<dbReference type="GeneID" id="54630948"/>
<comment type="subcellular location">
    <subcellularLocation>
        <location evidence="1">Cytoplasm</location>
    </subcellularLocation>
</comment>
<dbReference type="RefSeq" id="XP_033766640.1">
    <property type="nucleotide sequence ID" value="XM_033910749.1"/>
</dbReference>
<gene>
    <name evidence="8" type="primary">ECM29</name>
    <name evidence="8" type="ORF">SPAR_H00120</name>
</gene>
<evidence type="ECO:0000259" key="7">
    <source>
        <dbReference type="Pfam" id="PF24492"/>
    </source>
</evidence>
<feature type="domain" description="Proteasome component Ecm29 N-terminal" evidence="6">
    <location>
        <begin position="14"/>
        <end position="538"/>
    </location>
</feature>
<dbReference type="GO" id="GO:0043248">
    <property type="term" value="P:proteasome assembly"/>
    <property type="evidence" value="ECO:0007669"/>
    <property type="project" value="InterPro"/>
</dbReference>
<reference evidence="8" key="3">
    <citation type="submission" date="2025-07" db="EMBL/GenBank/DDBJ databases">
        <authorList>
            <consortium name="NCBI Genome Project"/>
        </authorList>
    </citation>
    <scope>NUCLEOTIDE SEQUENCE</scope>
    <source>
        <strain evidence="8">CBS432</strain>
    </source>
</reference>
<dbReference type="InterPro" id="IPR011989">
    <property type="entry name" value="ARM-like"/>
</dbReference>
<dbReference type="Pfam" id="PF13001">
    <property type="entry name" value="ECM29_N"/>
    <property type="match status" value="1"/>
</dbReference>
<dbReference type="InterPro" id="IPR024372">
    <property type="entry name" value="Ecm29_N"/>
</dbReference>
<evidence type="ECO:0000256" key="2">
    <source>
        <dbReference type="ARBA" id="ARBA00022490"/>
    </source>
</evidence>
<evidence type="ECO:0000256" key="3">
    <source>
        <dbReference type="ARBA" id="ARBA00022737"/>
    </source>
</evidence>
<evidence type="ECO:0000256" key="4">
    <source>
        <dbReference type="ARBA" id="ARBA00022942"/>
    </source>
</evidence>
<dbReference type="GO" id="GO:0005634">
    <property type="term" value="C:nucleus"/>
    <property type="evidence" value="ECO:0007669"/>
    <property type="project" value="TreeGrafter"/>
</dbReference>
<dbReference type="InterPro" id="IPR055443">
    <property type="entry name" value="HEAT_ECM29"/>
</dbReference>
<evidence type="ECO:0000259" key="6">
    <source>
        <dbReference type="Pfam" id="PF13001"/>
    </source>
</evidence>
<dbReference type="PANTHER" id="PTHR23346">
    <property type="entry name" value="TRANSLATIONAL ACTIVATOR GCN1-RELATED"/>
    <property type="match status" value="1"/>
</dbReference>
<dbReference type="Gene3D" id="1.25.10.10">
    <property type="entry name" value="Leucine-rich Repeat Variant"/>
    <property type="match status" value="3"/>
</dbReference>
<organism evidence="8">
    <name type="scientific">Saccharomyces paradoxus</name>
    <name type="common">Yeast</name>
    <name type="synonym">Saccharomyces douglasii</name>
    <dbReference type="NCBI Taxonomy" id="27291"/>
    <lineage>
        <taxon>Eukaryota</taxon>
        <taxon>Fungi</taxon>
        <taxon>Dikarya</taxon>
        <taxon>Ascomycota</taxon>
        <taxon>Saccharomycotina</taxon>
        <taxon>Saccharomycetes</taxon>
        <taxon>Saccharomycetales</taxon>
        <taxon>Saccharomycetaceae</taxon>
        <taxon>Saccharomyces</taxon>
    </lineage>
</organism>
<dbReference type="KEGG" id="spao:SPAR_H00120"/>
<dbReference type="PANTHER" id="PTHR23346:SF19">
    <property type="entry name" value="PROTEASOME ADAPTER AND SCAFFOLD PROTEIN ECM29"/>
    <property type="match status" value="1"/>
</dbReference>
<reference evidence="8" key="2">
    <citation type="submission" date="2020-01" db="EMBL/GenBank/DDBJ databases">
        <title>Population-level Yeast Reference Genomes.</title>
        <authorList>
            <person name="Yue J.-X."/>
        </authorList>
    </citation>
    <scope>NUCLEOTIDE SEQUENCE</scope>
    <source>
        <strain evidence="8">CBS432</strain>
    </source>
</reference>
<dbReference type="GO" id="GO:0060090">
    <property type="term" value="F:molecular adaptor activity"/>
    <property type="evidence" value="ECO:0007669"/>
    <property type="project" value="InterPro"/>
</dbReference>
<evidence type="ECO:0000256" key="5">
    <source>
        <dbReference type="SAM" id="MobiDB-lite"/>
    </source>
</evidence>
<keyword evidence="2" id="KW-0963">Cytoplasm</keyword>
<dbReference type="VEuPathDB" id="FungiDB:SPAR_H00120"/>
<dbReference type="GO" id="GO:0005737">
    <property type="term" value="C:cytoplasm"/>
    <property type="evidence" value="ECO:0007669"/>
    <property type="project" value="UniProtKB-SubCell"/>
</dbReference>
<proteinExistence type="predicted"/>
<dbReference type="GO" id="GO:0000502">
    <property type="term" value="C:proteasome complex"/>
    <property type="evidence" value="ECO:0007669"/>
    <property type="project" value="UniProtKB-KW"/>
</dbReference>
<sequence>MSLSSDETKEKQLVEKVELRLAIADSPQKFETNLQTFLPPLLLKLASPHASVRTAVFSALKNLISRINTLPQVQLPVRALIVQAKQPNLAAHQDSTNVRLYSLLLASKGIDRLSLQERQQLLPLVVSNISGLTGTVAARMFHILVKLILEWVAPQDSSHEQEEFVQFLQLDDDSFSYLMRQFTRFFLLMPSKQVQTSQQPLSRGYTCPGLSLADVAFFTHDAGVTFNKDQLHKSKKAIFQFVCRGMGVAQTVDQSPRMIELMKFLSVASTDSTTLSDDAAQFMKRFSMPYENEEFITFLQSLYIGNTVNGRPPVKPVLQEKILSILNRSQFATTKAECISLICSIGLHSSEYKLRSLTLSFIRHVAKLNYQNLNPALSAPSSTDFSTSIVSLIRNNLHAEGWPKLQLGPQTPAFNTAILQRQLQYETLGDILKRDFDLVSDLSYIEFLFESLENDLPQFRSSIQESLLSLVGHLSNLPSQSKLKLKALLRKNLLIDEQQREDNNDTINSIMALKFVSIKFANAGFPFHDPEARLFNIWGTARTNRFDIIEESFKGLQPFWFRVNNASINTSATVKTSDLLGSQLSETEFPPFSEFLQIFIDQLDSESPAITRKSLDNAVRFSKQCLISNAIYRKKTMVIQDEDWSIRIDKALELDDTVVSQVNEMVQGMNDDIFIRYLTLLSNEFTATNGKGEQVAIFPYQDPIFGSVLLTLLNFVSTNVLRRLEVLVPDLYNLLIMKFQSLSDNDLEVCATIIGIVSTAIADSAHVKQITNIVQSQKMAETYVASYVVPRLYLKDQTGNIQSDSILNLLNNLTTYLSHSTTNKDMILRLVCQVTKLGLLLQVSTQERKKFLKQIMDTIQGKLINDVTAIQTWSYLSLYSIDLENSNLFQEKLLETNVSKQNDFLFSVGESLTVVAGKWSSKYLTKQIDVPNFNVEIMQQKFPATNITIILDEILSGCDSTKPSLRKASCIWLLSYIQYLGHLQEVNSRCNDIHLRFMRFLADRDEFIQDSAARGLSLVYEIGGSDLKESMVKGLLKSFTESTAGAASTSATGISGSVSEETELFEPGVLNTGDGSISTYKDILNLASEVGDPALVYKFMSLAKSSALWSSRKGIAFGLGAIMSKSSLEELLLKDQQTAKKLIPKLYRYRFDPFQAVSRSMTDIWNTLISDSSLTISLYFDAILDELLSGMANKEWRVREASTSALLQLIQSQPQEKFSDQMLKIWTMAFRTMDDIKDSVREVGTKFTTVLAKILAKSIDVEKGVNPVKSKEILDNILPFLLGPHGLNSDAEEVRNFALTTLIDLVKHSPGAIKPFTPSLVYDFITLFSSIEPQVINYLALNASNYNIDANVIDTQRKNGVTNSPLFQTIEKLINNSDDFMMEDVINVVIKATRKSVGLPSKVASSLVMILLVKRYSIEMKPYSGKLLKVCLTMFEDRNESVSVAFAISMGYLFKVSTLDKCIKYSEKLIMKYFEAMSTENNKRIVGTAIDSILNYAKSEFDNVASIFMPLIFIACNDEDKDLESLYNKIWTEASSSGAGTVKLYLPEILNVLCTNIKSNDFSIRKTCAKSVIQLCGSINDNIPYLQIVKLFDISKEALSGRSWDGKEHIVAALVSLTEKFSQTVAGDNDLQESINHVMYAEVSRKSMKYVKKILPLYARYINVNPQEETITLLIEKSREMIRSLSSESDDSEDPTRQTSNESTIKRIKPNTGITQKSSKQNIENEEYVINLLKVSADICNNSKSKYPLKLLEFIIDEVAYLFHNDRIIYTWRTQLAASEIGISIVGKFDTVSSTDFIRNLSKLWDQIFSINCNKETVENVKLQMIKFGGLVIQKIPSLQNNIEENLRLLNSIDSTSRIELELKNIGL</sequence>
<accession>A0A8B8US74</accession>
<keyword evidence="3" id="KW-0677">Repeat</keyword>
<dbReference type="GO" id="GO:0036503">
    <property type="term" value="P:ERAD pathway"/>
    <property type="evidence" value="ECO:0007669"/>
    <property type="project" value="TreeGrafter"/>
</dbReference>
<dbReference type="OrthoDB" id="16066at2759"/>
<evidence type="ECO:0000256" key="1">
    <source>
        <dbReference type="ARBA" id="ARBA00004496"/>
    </source>
</evidence>
<protein>
    <submittedName>
        <fullName evidence="8">Ecm29p</fullName>
    </submittedName>
</protein>
<evidence type="ECO:0000313" key="8">
    <source>
        <dbReference type="RefSeq" id="XP_033766640.1"/>
    </source>
</evidence>
<name>A0A8B8US74_SACPA</name>
<dbReference type="SUPFAM" id="SSF48371">
    <property type="entry name" value="ARM repeat"/>
    <property type="match status" value="3"/>
</dbReference>
<reference evidence="8" key="1">
    <citation type="journal article" date="2017" name="Nat. Genet.">
        <title>Contrasting evolutionary genome dynamics between domesticated and wild yeasts.</title>
        <authorList>
            <person name="Yue J.X."/>
            <person name="Li J."/>
            <person name="Aigrain L."/>
            <person name="Hallin J."/>
            <person name="Persson K."/>
            <person name="Oliver K."/>
            <person name="Bergstrom A."/>
            <person name="Coupland P."/>
            <person name="Warringer J."/>
            <person name="Lagomarsino M.C."/>
            <person name="Fischer G."/>
            <person name="Durbin R."/>
            <person name="Liti G."/>
        </authorList>
    </citation>
    <scope>NUCLEOTIDE SEQUENCE</scope>
    <source>
        <strain evidence="8">CBS432</strain>
    </source>
</reference>
<feature type="region of interest" description="Disordered" evidence="5">
    <location>
        <begin position="1684"/>
        <end position="1720"/>
    </location>
</feature>
<dbReference type="InterPro" id="IPR016024">
    <property type="entry name" value="ARM-type_fold"/>
</dbReference>